<feature type="transmembrane region" description="Helical" evidence="8">
    <location>
        <begin position="12"/>
        <end position="36"/>
    </location>
</feature>
<gene>
    <name evidence="10" type="ORF">UX03_C0044G0003</name>
</gene>
<keyword evidence="2" id="KW-1003">Cell membrane</keyword>
<evidence type="ECO:0000256" key="8">
    <source>
        <dbReference type="SAM" id="Phobius"/>
    </source>
</evidence>
<dbReference type="GO" id="GO:0009103">
    <property type="term" value="P:lipopolysaccharide biosynthetic process"/>
    <property type="evidence" value="ECO:0007669"/>
    <property type="project" value="UniProtKB-ARBA"/>
</dbReference>
<dbReference type="PANTHER" id="PTHR33908:SF11">
    <property type="entry name" value="MEMBRANE PROTEIN"/>
    <property type="match status" value="1"/>
</dbReference>
<reference evidence="10 11" key="1">
    <citation type="journal article" date="2015" name="Nature">
        <title>rRNA introns, odd ribosomes, and small enigmatic genomes across a large radiation of phyla.</title>
        <authorList>
            <person name="Brown C.T."/>
            <person name="Hug L.A."/>
            <person name="Thomas B.C."/>
            <person name="Sharon I."/>
            <person name="Castelle C.J."/>
            <person name="Singh A."/>
            <person name="Wilkins M.J."/>
            <person name="Williams K.H."/>
            <person name="Banfield J.F."/>
        </authorList>
    </citation>
    <scope>NUCLEOTIDE SEQUENCE [LARGE SCALE GENOMIC DNA]</scope>
</reference>
<feature type="transmembrane region" description="Helical" evidence="8">
    <location>
        <begin position="57"/>
        <end position="77"/>
    </location>
</feature>
<comment type="caution">
    <text evidence="10">The sequence shown here is derived from an EMBL/GenBank/DDBJ whole genome shotgun (WGS) entry which is preliminary data.</text>
</comment>
<evidence type="ECO:0000259" key="9">
    <source>
        <dbReference type="Pfam" id="PF13231"/>
    </source>
</evidence>
<organism evidence="10 11">
    <name type="scientific">Candidatus Woesebacteria bacterium GW2011_GWE1_45_18</name>
    <dbReference type="NCBI Taxonomy" id="1618598"/>
    <lineage>
        <taxon>Bacteria</taxon>
        <taxon>Candidatus Woeseibacteriota</taxon>
    </lineage>
</organism>
<feature type="transmembrane region" description="Helical" evidence="8">
    <location>
        <begin position="317"/>
        <end position="336"/>
    </location>
</feature>
<evidence type="ECO:0000313" key="11">
    <source>
        <dbReference type="Proteomes" id="UP000034086"/>
    </source>
</evidence>
<name>A0A0G1PY78_9BACT</name>
<evidence type="ECO:0000256" key="2">
    <source>
        <dbReference type="ARBA" id="ARBA00022475"/>
    </source>
</evidence>
<feature type="transmembrane region" description="Helical" evidence="8">
    <location>
        <begin position="83"/>
        <end position="101"/>
    </location>
</feature>
<feature type="transmembrane region" description="Helical" evidence="8">
    <location>
        <begin position="106"/>
        <end position="123"/>
    </location>
</feature>
<keyword evidence="3" id="KW-0328">Glycosyltransferase</keyword>
<dbReference type="AlphaFoldDB" id="A0A0G1PY78"/>
<feature type="domain" description="Glycosyltransferase RgtA/B/C/D-like" evidence="9">
    <location>
        <begin position="62"/>
        <end position="198"/>
    </location>
</feature>
<feature type="transmembrane region" description="Helical" evidence="8">
    <location>
        <begin position="176"/>
        <end position="192"/>
    </location>
</feature>
<evidence type="ECO:0000256" key="5">
    <source>
        <dbReference type="ARBA" id="ARBA00022692"/>
    </source>
</evidence>
<dbReference type="EMBL" id="LCKQ01000044">
    <property type="protein sequence ID" value="KKU01345.1"/>
    <property type="molecule type" value="Genomic_DNA"/>
</dbReference>
<feature type="transmembrane region" description="Helical" evidence="8">
    <location>
        <begin position="129"/>
        <end position="147"/>
    </location>
</feature>
<keyword evidence="6 8" id="KW-1133">Transmembrane helix</keyword>
<keyword evidence="4" id="KW-0808">Transferase</keyword>
<evidence type="ECO:0000256" key="7">
    <source>
        <dbReference type="ARBA" id="ARBA00023136"/>
    </source>
</evidence>
<feature type="transmembrane region" description="Helical" evidence="8">
    <location>
        <begin position="293"/>
        <end position="311"/>
    </location>
</feature>
<feature type="transmembrane region" description="Helical" evidence="8">
    <location>
        <begin position="199"/>
        <end position="220"/>
    </location>
</feature>
<evidence type="ECO:0000256" key="6">
    <source>
        <dbReference type="ARBA" id="ARBA00022989"/>
    </source>
</evidence>
<evidence type="ECO:0000256" key="1">
    <source>
        <dbReference type="ARBA" id="ARBA00004651"/>
    </source>
</evidence>
<protein>
    <recommendedName>
        <fullName evidence="9">Glycosyltransferase RgtA/B/C/D-like domain-containing protein</fullName>
    </recommendedName>
</protein>
<dbReference type="GO" id="GO:0005886">
    <property type="term" value="C:plasma membrane"/>
    <property type="evidence" value="ECO:0007669"/>
    <property type="project" value="UniProtKB-SubCell"/>
</dbReference>
<proteinExistence type="predicted"/>
<comment type="subcellular location">
    <subcellularLocation>
        <location evidence="1">Cell membrane</location>
        <topology evidence="1">Multi-pass membrane protein</topology>
    </subcellularLocation>
</comment>
<dbReference type="InterPro" id="IPR050297">
    <property type="entry name" value="LipidA_mod_glycosyltrf_83"/>
</dbReference>
<dbReference type="Proteomes" id="UP000034086">
    <property type="component" value="Unassembled WGS sequence"/>
</dbReference>
<dbReference type="GO" id="GO:0016763">
    <property type="term" value="F:pentosyltransferase activity"/>
    <property type="evidence" value="ECO:0007669"/>
    <property type="project" value="TreeGrafter"/>
</dbReference>
<keyword evidence="5 8" id="KW-0812">Transmembrane</keyword>
<dbReference type="InterPro" id="IPR038731">
    <property type="entry name" value="RgtA/B/C-like"/>
</dbReference>
<evidence type="ECO:0000256" key="4">
    <source>
        <dbReference type="ARBA" id="ARBA00022679"/>
    </source>
</evidence>
<accession>A0A0G1PY78</accession>
<feature type="transmembrane region" description="Helical" evidence="8">
    <location>
        <begin position="268"/>
        <end position="286"/>
    </location>
</feature>
<feature type="transmembrane region" description="Helical" evidence="8">
    <location>
        <begin position="348"/>
        <end position="366"/>
    </location>
</feature>
<evidence type="ECO:0000313" key="10">
    <source>
        <dbReference type="EMBL" id="KKU01345.1"/>
    </source>
</evidence>
<dbReference type="PANTHER" id="PTHR33908">
    <property type="entry name" value="MANNOSYLTRANSFERASE YKCB-RELATED"/>
    <property type="match status" value="1"/>
</dbReference>
<sequence>MTWFKKHSYVFAYFLIPILIILYFVFFLNRSLAIYDEGYILEASRLIHLGKIPYRDFYFQYTPLIIWLGALWFKIFGVGILKLRWLALLISLATVIVGHFIARKIFNRSIVFLVTLGFIVWGFPQTNFLWPSSTALLFLFLVIYFLIKFTEEPKNLYLILSGISVAFSLLTKQNLGLATFLGASVYILYLWLKKNKGFGFLWFFGGHLLVIMLAALILGIDPKTIAGLKEFLTRSLGVITGKSLFAPYPLISRLDPGFSGLAKWVGKTFIYFFPLLLYIISAFFTIRKRKQKDLWYLFFFLTGLYFLAMIWPLSDLVHLTFAVPAIILMSAGFTLFKSKFWTKFAKISLILLIFAGFYKTFFMRYYTFETPYLLQTRVVSINGEKFYLDEKYSVIANRLSELKTSVFRGKVVFAHPYMPMFYYLIDQTAPTYELYTVDSLLSHPDQLKVINELKEKNVDFVILETWREKNSQNLITKYIRDNYKKIDQVWDYDIGNQIPR</sequence>
<dbReference type="Pfam" id="PF13231">
    <property type="entry name" value="PMT_2"/>
    <property type="match status" value="1"/>
</dbReference>
<keyword evidence="7 8" id="KW-0472">Membrane</keyword>
<evidence type="ECO:0000256" key="3">
    <source>
        <dbReference type="ARBA" id="ARBA00022676"/>
    </source>
</evidence>